<evidence type="ECO:0000256" key="1">
    <source>
        <dbReference type="SAM" id="MobiDB-lite"/>
    </source>
</evidence>
<keyword evidence="4" id="KW-1185">Reference proteome</keyword>
<dbReference type="Proteomes" id="UP000317638">
    <property type="component" value="Unassembled WGS sequence"/>
</dbReference>
<protein>
    <submittedName>
        <fullName evidence="3">Uncharacterized protein</fullName>
    </submittedName>
</protein>
<feature type="signal peptide" evidence="2">
    <location>
        <begin position="1"/>
        <end position="23"/>
    </location>
</feature>
<feature type="chain" id="PRO_5021746920" evidence="2">
    <location>
        <begin position="24"/>
        <end position="212"/>
    </location>
</feature>
<proteinExistence type="predicted"/>
<feature type="region of interest" description="Disordered" evidence="1">
    <location>
        <begin position="24"/>
        <end position="94"/>
    </location>
</feature>
<dbReference type="RefSeq" id="WP_143939367.1">
    <property type="nucleotide sequence ID" value="NZ_VKKG01000007.1"/>
</dbReference>
<dbReference type="AlphaFoldDB" id="A0A553JWF2"/>
<feature type="compositionally biased region" description="Low complexity" evidence="1">
    <location>
        <begin position="24"/>
        <end position="43"/>
    </location>
</feature>
<feature type="compositionally biased region" description="Polar residues" evidence="1">
    <location>
        <begin position="49"/>
        <end position="58"/>
    </location>
</feature>
<reference evidence="3 4" key="1">
    <citation type="submission" date="2019-07" db="EMBL/GenBank/DDBJ databases">
        <authorList>
            <person name="Zhou L.-Y."/>
        </authorList>
    </citation>
    <scope>NUCLEOTIDE SEQUENCE [LARGE SCALE GENOMIC DNA]</scope>
    <source>
        <strain evidence="3 4">YIM 101269</strain>
    </source>
</reference>
<evidence type="ECO:0000313" key="4">
    <source>
        <dbReference type="Proteomes" id="UP000317638"/>
    </source>
</evidence>
<dbReference type="PROSITE" id="PS51257">
    <property type="entry name" value="PROKAR_LIPOPROTEIN"/>
    <property type="match status" value="1"/>
</dbReference>
<accession>A0A553JWF2</accession>
<dbReference type="OrthoDB" id="3731138at2"/>
<evidence type="ECO:0000313" key="3">
    <source>
        <dbReference type="EMBL" id="TRY16753.1"/>
    </source>
</evidence>
<keyword evidence="2" id="KW-0732">Signal</keyword>
<sequence>MRIKRTVPALALGLLLVAGCGQATDSDTAPPTPTGGEATVAPTLASPEEQASQPQESPSAAESTPEGTEPPAPAGESPSAPVTEDPSTMDPVEGEWTPLDVEVKSADDLDAIADLPEDFRAFVASVAGVTDSYGCTIELTITGFHPAGFASGAEFAPGCGGSMAVWSKAGGSWATVLEMQAVLDCAEFENNFVPKGSPDLTCLDASGEVVAW</sequence>
<dbReference type="EMBL" id="VKKG01000007">
    <property type="protein sequence ID" value="TRY16753.1"/>
    <property type="molecule type" value="Genomic_DNA"/>
</dbReference>
<evidence type="ECO:0000256" key="2">
    <source>
        <dbReference type="SAM" id="SignalP"/>
    </source>
</evidence>
<comment type="caution">
    <text evidence="3">The sequence shown here is derived from an EMBL/GenBank/DDBJ whole genome shotgun (WGS) entry which is preliminary data.</text>
</comment>
<name>A0A553JWF2_9ACTN</name>
<organism evidence="3 4">
    <name type="scientific">Tessaracoccus rhinocerotis</name>
    <dbReference type="NCBI Taxonomy" id="1689449"/>
    <lineage>
        <taxon>Bacteria</taxon>
        <taxon>Bacillati</taxon>
        <taxon>Actinomycetota</taxon>
        <taxon>Actinomycetes</taxon>
        <taxon>Propionibacteriales</taxon>
        <taxon>Propionibacteriaceae</taxon>
        <taxon>Tessaracoccus</taxon>
    </lineage>
</organism>
<gene>
    <name evidence="3" type="ORF">FOJ82_15330</name>
</gene>